<evidence type="ECO:0000313" key="3">
    <source>
        <dbReference type="Proteomes" id="UP000729402"/>
    </source>
</evidence>
<comment type="caution">
    <text evidence="2">The sequence shown here is derived from an EMBL/GenBank/DDBJ whole genome shotgun (WGS) entry which is preliminary data.</text>
</comment>
<dbReference type="Proteomes" id="UP000729402">
    <property type="component" value="Unassembled WGS sequence"/>
</dbReference>
<gene>
    <name evidence="2" type="ORF">GUJ93_ZPchr0008g13951</name>
</gene>
<reference evidence="2" key="2">
    <citation type="submission" date="2021-02" db="EMBL/GenBank/DDBJ databases">
        <authorList>
            <person name="Kimball J.A."/>
            <person name="Haas M.W."/>
            <person name="Macchietto M."/>
            <person name="Kono T."/>
            <person name="Duquette J."/>
            <person name="Shao M."/>
        </authorList>
    </citation>
    <scope>NUCLEOTIDE SEQUENCE</scope>
    <source>
        <tissue evidence="2">Fresh leaf tissue</tissue>
    </source>
</reference>
<sequence length="78" mass="8829">MVELMLRIFGSRYVVVFLFPTTGEGGRSCRQTASSPSSSLPRDIRPRLRFRRRRRRRGRVAGARGAAPTIARCTICFS</sequence>
<feature type="compositionally biased region" description="Polar residues" evidence="1">
    <location>
        <begin position="29"/>
        <end position="40"/>
    </location>
</feature>
<dbReference type="EMBL" id="JAAALK010000290">
    <property type="protein sequence ID" value="KAG8047328.1"/>
    <property type="molecule type" value="Genomic_DNA"/>
</dbReference>
<proteinExistence type="predicted"/>
<evidence type="ECO:0000256" key="1">
    <source>
        <dbReference type="SAM" id="MobiDB-lite"/>
    </source>
</evidence>
<protein>
    <submittedName>
        <fullName evidence="2">Uncharacterized protein</fullName>
    </submittedName>
</protein>
<evidence type="ECO:0000313" key="2">
    <source>
        <dbReference type="EMBL" id="KAG8047328.1"/>
    </source>
</evidence>
<accession>A0A8J5VH87</accession>
<reference evidence="2" key="1">
    <citation type="journal article" date="2021" name="bioRxiv">
        <title>Whole Genome Assembly and Annotation of Northern Wild Rice, Zizania palustris L., Supports a Whole Genome Duplication in the Zizania Genus.</title>
        <authorList>
            <person name="Haas M."/>
            <person name="Kono T."/>
            <person name="Macchietto M."/>
            <person name="Millas R."/>
            <person name="McGilp L."/>
            <person name="Shao M."/>
            <person name="Duquette J."/>
            <person name="Hirsch C.N."/>
            <person name="Kimball J."/>
        </authorList>
    </citation>
    <scope>NUCLEOTIDE SEQUENCE</scope>
    <source>
        <tissue evidence="2">Fresh leaf tissue</tissue>
    </source>
</reference>
<feature type="region of interest" description="Disordered" evidence="1">
    <location>
        <begin position="23"/>
        <end position="45"/>
    </location>
</feature>
<keyword evidence="3" id="KW-1185">Reference proteome</keyword>
<name>A0A8J5VH87_ZIZPA</name>
<organism evidence="2 3">
    <name type="scientific">Zizania palustris</name>
    <name type="common">Northern wild rice</name>
    <dbReference type="NCBI Taxonomy" id="103762"/>
    <lineage>
        <taxon>Eukaryota</taxon>
        <taxon>Viridiplantae</taxon>
        <taxon>Streptophyta</taxon>
        <taxon>Embryophyta</taxon>
        <taxon>Tracheophyta</taxon>
        <taxon>Spermatophyta</taxon>
        <taxon>Magnoliopsida</taxon>
        <taxon>Liliopsida</taxon>
        <taxon>Poales</taxon>
        <taxon>Poaceae</taxon>
        <taxon>BOP clade</taxon>
        <taxon>Oryzoideae</taxon>
        <taxon>Oryzeae</taxon>
        <taxon>Zizaniinae</taxon>
        <taxon>Zizania</taxon>
    </lineage>
</organism>
<dbReference type="AlphaFoldDB" id="A0A8J5VH87"/>